<feature type="domain" description="F5/8 type C" evidence="3">
    <location>
        <begin position="1"/>
        <end position="154"/>
    </location>
</feature>
<dbReference type="InParanoid" id="F0Z8B4"/>
<dbReference type="SUPFAM" id="SSF49785">
    <property type="entry name" value="Galactose-binding domain-like"/>
    <property type="match status" value="1"/>
</dbReference>
<dbReference type="OrthoDB" id="5985199at2759"/>
<dbReference type="GeneID" id="10509559"/>
<dbReference type="GO" id="GO:0070492">
    <property type="term" value="F:oligosaccharide binding"/>
    <property type="evidence" value="ECO:0000318"/>
    <property type="project" value="GO_Central"/>
</dbReference>
<dbReference type="AlphaFoldDB" id="F0Z8B4"/>
<dbReference type="Proteomes" id="UP000001064">
    <property type="component" value="Unassembled WGS sequence"/>
</dbReference>
<dbReference type="GO" id="GO:0030247">
    <property type="term" value="F:polysaccharide binding"/>
    <property type="evidence" value="ECO:0000318"/>
    <property type="project" value="GO_Central"/>
</dbReference>
<dbReference type="InterPro" id="IPR052487">
    <property type="entry name" value="Galactose-binding_lectin"/>
</dbReference>
<dbReference type="PROSITE" id="PS50022">
    <property type="entry name" value="FA58C_3"/>
    <property type="match status" value="1"/>
</dbReference>
<dbReference type="SMART" id="SM00231">
    <property type="entry name" value="FA58C"/>
    <property type="match status" value="1"/>
</dbReference>
<keyword evidence="1" id="KW-0430">Lectin</keyword>
<evidence type="ECO:0000259" key="3">
    <source>
        <dbReference type="PROSITE" id="PS50022"/>
    </source>
</evidence>
<dbReference type="RefSeq" id="XP_003283654.1">
    <property type="nucleotide sequence ID" value="XM_003283606.1"/>
</dbReference>
<evidence type="ECO:0000256" key="1">
    <source>
        <dbReference type="ARBA" id="ARBA00022734"/>
    </source>
</evidence>
<dbReference type="InterPro" id="IPR008979">
    <property type="entry name" value="Galactose-bd-like_sf"/>
</dbReference>
<dbReference type="Pfam" id="PF00754">
    <property type="entry name" value="F5_F8_type_C"/>
    <property type="match status" value="1"/>
</dbReference>
<dbReference type="PROSITE" id="PS01285">
    <property type="entry name" value="FA58C_1"/>
    <property type="match status" value="1"/>
</dbReference>
<dbReference type="GO" id="GO:0005737">
    <property type="term" value="C:cytoplasm"/>
    <property type="evidence" value="ECO:0007669"/>
    <property type="project" value="UniProtKB-ARBA"/>
</dbReference>
<name>F0Z8B4_DICPU</name>
<dbReference type="EMBL" id="GL870951">
    <property type="protein sequence ID" value="EGC39787.1"/>
    <property type="molecule type" value="Genomic_DNA"/>
</dbReference>
<proteinExistence type="predicted"/>
<evidence type="ECO:0000313" key="5">
    <source>
        <dbReference type="Proteomes" id="UP000001064"/>
    </source>
</evidence>
<keyword evidence="2" id="KW-0130">Cell adhesion</keyword>
<keyword evidence="5" id="KW-1185">Reference proteome</keyword>
<dbReference type="CDD" id="cd00057">
    <property type="entry name" value="FA58C"/>
    <property type="match status" value="1"/>
</dbReference>
<dbReference type="PANTHER" id="PTHR46938:SF1">
    <property type="entry name" value="DISCOIDIN-1 SUBUNIT A-RELATED"/>
    <property type="match status" value="1"/>
</dbReference>
<protein>
    <recommendedName>
        <fullName evidence="3">F5/8 type C domain-containing protein</fullName>
    </recommendedName>
</protein>
<dbReference type="PANTHER" id="PTHR46938">
    <property type="entry name" value="DISCOIDIN-1 SUBUNIT A-RELATED-RELATED"/>
    <property type="match status" value="1"/>
</dbReference>
<dbReference type="Gene3D" id="2.60.120.260">
    <property type="entry name" value="Galactose-binding domain-like"/>
    <property type="match status" value="1"/>
</dbReference>
<organism evidence="4 5">
    <name type="scientific">Dictyostelium purpureum</name>
    <name type="common">Slime mold</name>
    <dbReference type="NCBI Taxonomy" id="5786"/>
    <lineage>
        <taxon>Eukaryota</taxon>
        <taxon>Amoebozoa</taxon>
        <taxon>Evosea</taxon>
        <taxon>Eumycetozoa</taxon>
        <taxon>Dictyostelia</taxon>
        <taxon>Dictyosteliales</taxon>
        <taxon>Dictyosteliaceae</taxon>
        <taxon>Dictyostelium</taxon>
    </lineage>
</organism>
<dbReference type="GO" id="GO:0046871">
    <property type="term" value="F:N-acetylgalactosamine binding"/>
    <property type="evidence" value="ECO:0000318"/>
    <property type="project" value="GO_Central"/>
</dbReference>
<dbReference type="eggNOG" id="KOG3516">
    <property type="taxonomic scope" value="Eukaryota"/>
</dbReference>
<dbReference type="Gene3D" id="2.60.40.2080">
    <property type="match status" value="1"/>
</dbReference>
<dbReference type="GO" id="GO:0009986">
    <property type="term" value="C:cell surface"/>
    <property type="evidence" value="ECO:0000318"/>
    <property type="project" value="GO_Central"/>
</dbReference>
<reference evidence="5" key="1">
    <citation type="journal article" date="2011" name="Genome Biol.">
        <title>Comparative genomics of the social amoebae Dictyostelium discoideum and Dictyostelium purpureum.</title>
        <authorList>
            <consortium name="US DOE Joint Genome Institute (JGI-PGF)"/>
            <person name="Sucgang R."/>
            <person name="Kuo A."/>
            <person name="Tian X."/>
            <person name="Salerno W."/>
            <person name="Parikh A."/>
            <person name="Feasley C.L."/>
            <person name="Dalin E."/>
            <person name="Tu H."/>
            <person name="Huang E."/>
            <person name="Barry K."/>
            <person name="Lindquist E."/>
            <person name="Shapiro H."/>
            <person name="Bruce D."/>
            <person name="Schmutz J."/>
            <person name="Salamov A."/>
            <person name="Fey P."/>
            <person name="Gaudet P."/>
            <person name="Anjard C."/>
            <person name="Babu M.M."/>
            <person name="Basu S."/>
            <person name="Bushmanova Y."/>
            <person name="van der Wel H."/>
            <person name="Katoh-Kurasawa M."/>
            <person name="Dinh C."/>
            <person name="Coutinho P.M."/>
            <person name="Saito T."/>
            <person name="Elias M."/>
            <person name="Schaap P."/>
            <person name="Kay R.R."/>
            <person name="Henrissat B."/>
            <person name="Eichinger L."/>
            <person name="Rivero F."/>
            <person name="Putnam N.H."/>
            <person name="West C.M."/>
            <person name="Loomis W.F."/>
            <person name="Chisholm R.L."/>
            <person name="Shaulsky G."/>
            <person name="Strassmann J.E."/>
            <person name="Queller D.C."/>
            <person name="Kuspa A."/>
            <person name="Grigoriev I.V."/>
        </authorList>
    </citation>
    <scope>NUCLEOTIDE SEQUENCE [LARGE SCALE GENOMIC DNA]</scope>
    <source>
        <strain evidence="5">QSDP1</strain>
    </source>
</reference>
<dbReference type="OMA" id="QIGHVQS"/>
<evidence type="ECO:0000313" key="4">
    <source>
        <dbReference type="EMBL" id="EGC39787.1"/>
    </source>
</evidence>
<evidence type="ECO:0000256" key="2">
    <source>
        <dbReference type="ARBA" id="ARBA00022889"/>
    </source>
</evidence>
<dbReference type="FunFam" id="2.60.40.2080:FF:000001">
    <property type="entry name" value="Discoidin-1 subunit A"/>
    <property type="match status" value="1"/>
</dbReference>
<dbReference type="InterPro" id="IPR019019">
    <property type="entry name" value="H-type_lectin_domain"/>
</dbReference>
<dbReference type="GO" id="GO:0007010">
    <property type="term" value="P:cytoskeleton organization"/>
    <property type="evidence" value="ECO:0007669"/>
    <property type="project" value="UniProtKB-ARBA"/>
</dbReference>
<dbReference type="GO" id="GO:0098609">
    <property type="term" value="P:cell-cell adhesion"/>
    <property type="evidence" value="ECO:0000318"/>
    <property type="project" value="GO_Central"/>
</dbReference>
<dbReference type="InterPro" id="IPR037221">
    <property type="entry name" value="H-type_lectin_dom_sf"/>
</dbReference>
<dbReference type="InterPro" id="IPR000421">
    <property type="entry name" value="FA58C"/>
</dbReference>
<gene>
    <name evidence="4" type="ORF">DICPUDRAFT_91146</name>
</gene>
<dbReference type="VEuPathDB" id="AmoebaDB:DICPUDRAFT_91146"/>
<sequence>MSQSLNGLVTLLANAQCHLRTSTNWDGNHTQANSVLNYQNSKDARFDGSEAWCASVVDANQFIIAGCEIPRTFVAISIQGRGDADQWVTSYKIRYTLDNVTWSDYRNGAAIQGSTDRNTVVTHFFDSPIRARSVAIHPLTWSGHVSLRFELYTQPALSTFTQIGHVQSDTNGALNAGTGAREVVVPVTFPVTFSKVPEVSLTFDLIDATADESKQVRVEVEARNVTSKSFECVFKTWWHSKVYLLKADWTASINE</sequence>
<dbReference type="SUPFAM" id="SSF141086">
    <property type="entry name" value="Agglutinin HPA-like"/>
    <property type="match status" value="1"/>
</dbReference>
<dbReference type="GO" id="GO:0098636">
    <property type="term" value="C:protein complex involved in cell adhesion"/>
    <property type="evidence" value="ECO:0000318"/>
    <property type="project" value="GO_Central"/>
</dbReference>
<dbReference type="KEGG" id="dpp:DICPUDRAFT_91146"/>
<dbReference type="Pfam" id="PF09458">
    <property type="entry name" value="H_lectin"/>
    <property type="match status" value="1"/>
</dbReference>
<accession>F0Z8B4</accession>
<dbReference type="FunFam" id="2.60.120.260:FF:000016">
    <property type="entry name" value="Contactin-associated protein-like 4 isoform 1"/>
    <property type="match status" value="1"/>
</dbReference>